<dbReference type="Gene3D" id="2.30.110.10">
    <property type="entry name" value="Electron Transport, Fmn-binding Protein, Chain A"/>
    <property type="match status" value="1"/>
</dbReference>
<dbReference type="InterPro" id="IPR007396">
    <property type="entry name" value="TR_PAI2-type"/>
</dbReference>
<dbReference type="RefSeq" id="WP_092654357.1">
    <property type="nucleotide sequence ID" value="NZ_LT629732.1"/>
</dbReference>
<organism evidence="1 2">
    <name type="scientific">Actinopolymorpha singaporensis</name>
    <dbReference type="NCBI Taxonomy" id="117157"/>
    <lineage>
        <taxon>Bacteria</taxon>
        <taxon>Bacillati</taxon>
        <taxon>Actinomycetota</taxon>
        <taxon>Actinomycetes</taxon>
        <taxon>Propionibacteriales</taxon>
        <taxon>Actinopolymorphaceae</taxon>
        <taxon>Actinopolymorpha</taxon>
    </lineage>
</organism>
<dbReference type="Proteomes" id="UP000198983">
    <property type="component" value="Chromosome I"/>
</dbReference>
<dbReference type="STRING" id="117157.SAMN04489717_3077"/>
<dbReference type="AlphaFoldDB" id="A0A1H1T692"/>
<dbReference type="SUPFAM" id="SSF50475">
    <property type="entry name" value="FMN-binding split barrel"/>
    <property type="match status" value="1"/>
</dbReference>
<evidence type="ECO:0000313" key="1">
    <source>
        <dbReference type="EMBL" id="SDS55755.1"/>
    </source>
</evidence>
<dbReference type="PANTHER" id="PTHR35802:SF1">
    <property type="entry name" value="PROTEASE SYNTHASE AND SPORULATION PROTEIN PAI 2"/>
    <property type="match status" value="1"/>
</dbReference>
<accession>A0A1H1T692</accession>
<evidence type="ECO:0000313" key="2">
    <source>
        <dbReference type="Proteomes" id="UP000198983"/>
    </source>
</evidence>
<keyword evidence="2" id="KW-1185">Reference proteome</keyword>
<dbReference type="EMBL" id="LT629732">
    <property type="protein sequence ID" value="SDS55755.1"/>
    <property type="molecule type" value="Genomic_DNA"/>
</dbReference>
<name>A0A1H1T692_9ACTN</name>
<proteinExistence type="predicted"/>
<dbReference type="OrthoDB" id="9794948at2"/>
<protein>
    <submittedName>
        <fullName evidence="1">Negative transcriptional regulator, PaiB family</fullName>
    </submittedName>
</protein>
<gene>
    <name evidence="1" type="ORF">SAMN04489717_3077</name>
</gene>
<dbReference type="PANTHER" id="PTHR35802">
    <property type="entry name" value="PROTEASE SYNTHASE AND SPORULATION PROTEIN PAI 2"/>
    <property type="match status" value="1"/>
</dbReference>
<dbReference type="InterPro" id="IPR012349">
    <property type="entry name" value="Split_barrel_FMN-bd"/>
</dbReference>
<reference evidence="1 2" key="1">
    <citation type="submission" date="2016-10" db="EMBL/GenBank/DDBJ databases">
        <authorList>
            <person name="de Groot N.N."/>
        </authorList>
    </citation>
    <scope>NUCLEOTIDE SEQUENCE [LARGE SCALE GENOMIC DNA]</scope>
    <source>
        <strain evidence="1 2">DSM 22024</strain>
    </source>
</reference>
<dbReference type="Pfam" id="PF04299">
    <property type="entry name" value="FMN_bind_2"/>
    <property type="match status" value="1"/>
</dbReference>
<sequence length="217" mass="24221">MLIHPWDEADEEEWRGFLAEHDFGQLIAGGRDRDLPVVVPTHFVFDGDRTVWLHLARPNPVWAPLAEHPRAVLTVVDDYVYAPARWQAPPGTPPEQGVPTSFYATVQLACDVRVVDDPEEKAAVLNRQLAHFEPGSGRAPVPTEADRRLLSGLRALELTVTGVRAKFKYAGNKQAEHRREIAAGLAARAGRSDDRARAHLLRRSERAADRPTRPAQR</sequence>